<dbReference type="Pfam" id="PF03358">
    <property type="entry name" value="FMN_red"/>
    <property type="match status" value="1"/>
</dbReference>
<keyword evidence="2" id="KW-0285">Flavoprotein</keyword>
<protein>
    <submittedName>
        <fullName evidence="6">NADPH-dependent FMN reductase</fullName>
        <ecNumber evidence="6">1.5.1.38</ecNumber>
    </submittedName>
</protein>
<dbReference type="NCBIfam" id="TIGR03567">
    <property type="entry name" value="FMN_reduc_SsuE"/>
    <property type="match status" value="1"/>
</dbReference>
<evidence type="ECO:0000313" key="6">
    <source>
        <dbReference type="EMBL" id="WXA98968.1"/>
    </source>
</evidence>
<evidence type="ECO:0000256" key="3">
    <source>
        <dbReference type="ARBA" id="ARBA00022643"/>
    </source>
</evidence>
<dbReference type="InterPro" id="IPR029039">
    <property type="entry name" value="Flavoprotein-like_sf"/>
</dbReference>
<proteinExistence type="inferred from homology"/>
<dbReference type="InterPro" id="IPR051814">
    <property type="entry name" value="NAD(P)H-dep_FMN_reductase"/>
</dbReference>
<dbReference type="RefSeq" id="WP_394849598.1">
    <property type="nucleotide sequence ID" value="NZ_CP089982.1"/>
</dbReference>
<evidence type="ECO:0000256" key="4">
    <source>
        <dbReference type="ARBA" id="ARBA00023002"/>
    </source>
</evidence>
<keyword evidence="7" id="KW-1185">Reference proteome</keyword>
<dbReference type="PANTHER" id="PTHR43408:SF1">
    <property type="entry name" value="FMN REDUCTASE (NADPH)"/>
    <property type="match status" value="1"/>
</dbReference>
<dbReference type="PANTHER" id="PTHR43408">
    <property type="entry name" value="FMN REDUCTASE (NADPH)"/>
    <property type="match status" value="1"/>
</dbReference>
<organism evidence="6 7">
    <name type="scientific">Pendulispora brunnea</name>
    <dbReference type="NCBI Taxonomy" id="2905690"/>
    <lineage>
        <taxon>Bacteria</taxon>
        <taxon>Pseudomonadati</taxon>
        <taxon>Myxococcota</taxon>
        <taxon>Myxococcia</taxon>
        <taxon>Myxococcales</taxon>
        <taxon>Sorangiineae</taxon>
        <taxon>Pendulisporaceae</taxon>
        <taxon>Pendulispora</taxon>
    </lineage>
</organism>
<comment type="similarity">
    <text evidence="1">Belongs to the SsuE family.</text>
</comment>
<sequence>MTEPSSIVIVTGSPTRPSRTTGLAQLVGQRLSRDAFRVRVLHVRDLPAEALLHADFSHPDIQRASQWVAQADGVILVSPVYKAAYTGMLKAFIDILPQFALRDKVVLPLQVGGTLAHVLAIDYAMRPMLQSLDPRLIVSGLFMLDKTIEVGADGVTLFPDVDSRLEQVTQTFIEGLRAHAMRTRC</sequence>
<name>A0ABZ2KJW8_9BACT</name>
<evidence type="ECO:0000259" key="5">
    <source>
        <dbReference type="Pfam" id="PF03358"/>
    </source>
</evidence>
<dbReference type="EC" id="1.5.1.38" evidence="6"/>
<dbReference type="Gene3D" id="3.40.50.360">
    <property type="match status" value="1"/>
</dbReference>
<evidence type="ECO:0000256" key="1">
    <source>
        <dbReference type="ARBA" id="ARBA00005990"/>
    </source>
</evidence>
<gene>
    <name evidence="6" type="primary">ssuE</name>
    <name evidence="6" type="ORF">LZC95_19375</name>
</gene>
<dbReference type="InterPro" id="IPR020048">
    <property type="entry name" value="NADPH-dep_FMN_reduc_SsuE"/>
</dbReference>
<dbReference type="GO" id="GO:0052873">
    <property type="term" value="F:FMN reductase (NADPH) activity"/>
    <property type="evidence" value="ECO:0007669"/>
    <property type="project" value="UniProtKB-EC"/>
</dbReference>
<dbReference type="Proteomes" id="UP001379533">
    <property type="component" value="Chromosome"/>
</dbReference>
<dbReference type="SUPFAM" id="SSF52218">
    <property type="entry name" value="Flavoproteins"/>
    <property type="match status" value="1"/>
</dbReference>
<evidence type="ECO:0000313" key="7">
    <source>
        <dbReference type="Proteomes" id="UP001379533"/>
    </source>
</evidence>
<dbReference type="EMBL" id="CP089982">
    <property type="protein sequence ID" value="WXA98968.1"/>
    <property type="molecule type" value="Genomic_DNA"/>
</dbReference>
<keyword evidence="4 6" id="KW-0560">Oxidoreductase</keyword>
<evidence type="ECO:0000256" key="2">
    <source>
        <dbReference type="ARBA" id="ARBA00022630"/>
    </source>
</evidence>
<accession>A0ABZ2KJW8</accession>
<keyword evidence="3" id="KW-0288">FMN</keyword>
<feature type="domain" description="NADPH-dependent FMN reductase-like" evidence="5">
    <location>
        <begin position="7"/>
        <end position="146"/>
    </location>
</feature>
<reference evidence="6 7" key="1">
    <citation type="submission" date="2021-12" db="EMBL/GenBank/DDBJ databases">
        <title>Discovery of the Pendulisporaceae a myxobacterial family with distinct sporulation behavior and unique specialized metabolism.</title>
        <authorList>
            <person name="Garcia R."/>
            <person name="Popoff A."/>
            <person name="Bader C.D."/>
            <person name="Loehr J."/>
            <person name="Walesch S."/>
            <person name="Walt C."/>
            <person name="Boldt J."/>
            <person name="Bunk B."/>
            <person name="Haeckl F.J.F.P.J."/>
            <person name="Gunesch A.P."/>
            <person name="Birkelbach J."/>
            <person name="Nuebel U."/>
            <person name="Pietschmann T."/>
            <person name="Bach T."/>
            <person name="Mueller R."/>
        </authorList>
    </citation>
    <scope>NUCLEOTIDE SEQUENCE [LARGE SCALE GENOMIC DNA]</scope>
    <source>
        <strain evidence="6 7">MSr12523</strain>
    </source>
</reference>
<dbReference type="InterPro" id="IPR005025">
    <property type="entry name" value="FMN_Rdtase-like_dom"/>
</dbReference>